<evidence type="ECO:0000256" key="4">
    <source>
        <dbReference type="ARBA" id="ARBA00022692"/>
    </source>
</evidence>
<evidence type="ECO:0000256" key="3">
    <source>
        <dbReference type="ARBA" id="ARBA00022475"/>
    </source>
</evidence>
<keyword evidence="4 7" id="KW-0812">Transmembrane</keyword>
<evidence type="ECO:0000313" key="8">
    <source>
        <dbReference type="EMBL" id="MCE5973082.1"/>
    </source>
</evidence>
<feature type="transmembrane region" description="Helical" evidence="7">
    <location>
        <begin position="164"/>
        <end position="184"/>
    </location>
</feature>
<dbReference type="Proteomes" id="UP001521181">
    <property type="component" value="Unassembled WGS sequence"/>
</dbReference>
<keyword evidence="9" id="KW-1185">Reference proteome</keyword>
<feature type="transmembrane region" description="Helical" evidence="7">
    <location>
        <begin position="280"/>
        <end position="305"/>
    </location>
</feature>
<evidence type="ECO:0000256" key="2">
    <source>
        <dbReference type="ARBA" id="ARBA00022448"/>
    </source>
</evidence>
<feature type="transmembrane region" description="Helical" evidence="7">
    <location>
        <begin position="196"/>
        <end position="218"/>
    </location>
</feature>
<evidence type="ECO:0000256" key="1">
    <source>
        <dbReference type="ARBA" id="ARBA00004141"/>
    </source>
</evidence>
<comment type="caution">
    <text evidence="8">The sequence shown here is derived from an EMBL/GenBank/DDBJ whole genome shotgun (WGS) entry which is preliminary data.</text>
</comment>
<keyword evidence="6 7" id="KW-0472">Membrane</keyword>
<dbReference type="PANTHER" id="PTHR36838:SF1">
    <property type="entry name" value="SLR1864 PROTEIN"/>
    <property type="match status" value="1"/>
</dbReference>
<keyword evidence="5 7" id="KW-1133">Transmembrane helix</keyword>
<evidence type="ECO:0000313" key="9">
    <source>
        <dbReference type="Proteomes" id="UP001521181"/>
    </source>
</evidence>
<feature type="transmembrane region" description="Helical" evidence="7">
    <location>
        <begin position="6"/>
        <end position="26"/>
    </location>
</feature>
<name>A0ABS8YX04_9RHOB</name>
<gene>
    <name evidence="8" type="ORF">LZA78_06275</name>
</gene>
<dbReference type="Pfam" id="PF03547">
    <property type="entry name" value="Mem_trans"/>
    <property type="match status" value="1"/>
</dbReference>
<reference evidence="8 9" key="1">
    <citation type="submission" date="2021-12" db="EMBL/GenBank/DDBJ databases">
        <title>Sinirhodobacter sp. WL0062 is a bacterium isolated from seawater.</title>
        <authorList>
            <person name="Wang L."/>
            <person name="He W."/>
            <person name="Zhang D.-F."/>
        </authorList>
    </citation>
    <scope>NUCLEOTIDE SEQUENCE [LARGE SCALE GENOMIC DNA]</scope>
    <source>
        <strain evidence="8 9">WL0062</strain>
    </source>
</reference>
<sequence>MLNIFLLALPIYILLSIGFLAVRLRYIDGAEVKGFGSIILKIFLPAMMFLAITGNPLNETLRWDYIFAYAVGSLAIYALGFTIVRLSGRSFGDAAIEAMGMSCSNSAFFALPVATLVVGPEVALQCFALAVLVENLLMIPMAVSLCEVGQGKAPVSVRGVATSILRNPLTVAAIVALVWTGFHLPVPEPADQVLRMMAPVAAPVALLIIGGSVAQLSLRELDGGVARIVIGKLLGHPLAVALVFMLVPSVPDPMRVAGVLGAGVPMISIYSLFGQRFGRLGLTATAQVLATILSFFTLTVALRFLQP</sequence>
<feature type="transmembrane region" description="Helical" evidence="7">
    <location>
        <begin position="230"/>
        <end position="250"/>
    </location>
</feature>
<proteinExistence type="predicted"/>
<feature type="transmembrane region" description="Helical" evidence="7">
    <location>
        <begin position="66"/>
        <end position="86"/>
    </location>
</feature>
<evidence type="ECO:0000256" key="7">
    <source>
        <dbReference type="SAM" id="Phobius"/>
    </source>
</evidence>
<organism evidence="8 9">
    <name type="scientific">Rhodobacter flavimaris</name>
    <dbReference type="NCBI Taxonomy" id="2907145"/>
    <lineage>
        <taxon>Bacteria</taxon>
        <taxon>Pseudomonadati</taxon>
        <taxon>Pseudomonadota</taxon>
        <taxon>Alphaproteobacteria</taxon>
        <taxon>Rhodobacterales</taxon>
        <taxon>Rhodobacter group</taxon>
        <taxon>Rhodobacter</taxon>
    </lineage>
</organism>
<keyword evidence="3" id="KW-1003">Cell membrane</keyword>
<evidence type="ECO:0000256" key="5">
    <source>
        <dbReference type="ARBA" id="ARBA00022989"/>
    </source>
</evidence>
<dbReference type="EMBL" id="JAJUOS010000003">
    <property type="protein sequence ID" value="MCE5973082.1"/>
    <property type="molecule type" value="Genomic_DNA"/>
</dbReference>
<feature type="transmembrane region" description="Helical" evidence="7">
    <location>
        <begin position="256"/>
        <end position="273"/>
    </location>
</feature>
<dbReference type="RefSeq" id="WP_233676076.1">
    <property type="nucleotide sequence ID" value="NZ_JAJUOS010000003.1"/>
</dbReference>
<keyword evidence="2" id="KW-0813">Transport</keyword>
<dbReference type="PANTHER" id="PTHR36838">
    <property type="entry name" value="AUXIN EFFLUX CARRIER FAMILY PROTEIN"/>
    <property type="match status" value="1"/>
</dbReference>
<feature type="transmembrane region" description="Helical" evidence="7">
    <location>
        <begin position="38"/>
        <end position="54"/>
    </location>
</feature>
<comment type="subcellular location">
    <subcellularLocation>
        <location evidence="1">Membrane</location>
        <topology evidence="1">Multi-pass membrane protein</topology>
    </subcellularLocation>
</comment>
<dbReference type="InterPro" id="IPR004776">
    <property type="entry name" value="Mem_transp_PIN-like"/>
</dbReference>
<feature type="transmembrane region" description="Helical" evidence="7">
    <location>
        <begin position="98"/>
        <end position="116"/>
    </location>
</feature>
<accession>A0ABS8YX04</accession>
<evidence type="ECO:0000256" key="6">
    <source>
        <dbReference type="ARBA" id="ARBA00023136"/>
    </source>
</evidence>
<feature type="transmembrane region" description="Helical" evidence="7">
    <location>
        <begin position="122"/>
        <end position="143"/>
    </location>
</feature>
<protein>
    <submittedName>
        <fullName evidence="8">AEC family transporter</fullName>
    </submittedName>
</protein>